<reference evidence="4" key="1">
    <citation type="journal article" date="2019" name="Int. J. Syst. Evol. Microbiol.">
        <title>The Global Catalogue of Microorganisms (GCM) 10K type strain sequencing project: providing services to taxonomists for standard genome sequencing and annotation.</title>
        <authorList>
            <consortium name="The Broad Institute Genomics Platform"/>
            <consortium name="The Broad Institute Genome Sequencing Center for Infectious Disease"/>
            <person name="Wu L."/>
            <person name="Ma J."/>
        </authorList>
    </citation>
    <scope>NUCLEOTIDE SEQUENCE [LARGE SCALE GENOMIC DNA]</scope>
    <source>
        <strain evidence="4">KLKA75</strain>
    </source>
</reference>
<feature type="domain" description="Lantibiotic dehydratase N-terminal" evidence="2">
    <location>
        <begin position="687"/>
        <end position="817"/>
    </location>
</feature>
<feature type="region of interest" description="Disordered" evidence="1">
    <location>
        <begin position="621"/>
        <end position="651"/>
    </location>
</feature>
<dbReference type="InterPro" id="IPR006827">
    <property type="entry name" value="Lant_deHydtase_N"/>
</dbReference>
<protein>
    <submittedName>
        <fullName evidence="3">Lantibiotic dehydratase</fullName>
    </submittedName>
</protein>
<organism evidence="3 4">
    <name type="scientific">Actinomadura gamaensis</name>
    <dbReference type="NCBI Taxonomy" id="1763541"/>
    <lineage>
        <taxon>Bacteria</taxon>
        <taxon>Bacillati</taxon>
        <taxon>Actinomycetota</taxon>
        <taxon>Actinomycetes</taxon>
        <taxon>Streptosporangiales</taxon>
        <taxon>Thermomonosporaceae</taxon>
        <taxon>Actinomadura</taxon>
    </lineage>
</organism>
<dbReference type="Proteomes" id="UP001595872">
    <property type="component" value="Unassembled WGS sequence"/>
</dbReference>
<dbReference type="RefSeq" id="WP_378265256.1">
    <property type="nucleotide sequence ID" value="NZ_JBHSIT010000021.1"/>
</dbReference>
<feature type="region of interest" description="Disordered" evidence="1">
    <location>
        <begin position="503"/>
        <end position="528"/>
    </location>
</feature>
<proteinExistence type="predicted"/>
<evidence type="ECO:0000313" key="4">
    <source>
        <dbReference type="Proteomes" id="UP001595872"/>
    </source>
</evidence>
<gene>
    <name evidence="3" type="ORF">ACFPCY_41870</name>
</gene>
<dbReference type="EMBL" id="JBHSIT010000021">
    <property type="protein sequence ID" value="MFC4913893.1"/>
    <property type="molecule type" value="Genomic_DNA"/>
</dbReference>
<comment type="caution">
    <text evidence="3">The sequence shown here is derived from an EMBL/GenBank/DDBJ whole genome shotgun (WGS) entry which is preliminary data.</text>
</comment>
<evidence type="ECO:0000256" key="1">
    <source>
        <dbReference type="SAM" id="MobiDB-lite"/>
    </source>
</evidence>
<accession>A0ABV9UBB2</accession>
<evidence type="ECO:0000259" key="2">
    <source>
        <dbReference type="Pfam" id="PF04738"/>
    </source>
</evidence>
<evidence type="ECO:0000313" key="3">
    <source>
        <dbReference type="EMBL" id="MFC4913893.1"/>
    </source>
</evidence>
<feature type="domain" description="Lantibiotic dehydratase N-terminal" evidence="2">
    <location>
        <begin position="169"/>
        <end position="408"/>
    </location>
</feature>
<name>A0ABV9UBB2_9ACTN</name>
<sequence length="914" mass="98354">MAQGDRGGGADPSGSASAPVPVGEVASWWVHPDVGVRVAGLPVRSLEGLRAERTWRRIGRLRERRAAWRRETQRLVDVLEEHIGGIEAGERRGLLVALRRAVFGGRPLRGRIAPARLGAALPWGLAADLLAWQAERERLAGEVERLPTLLAAEIGGCAQALRDWMAEDAARHGLWHASPALAGELEKWLVSAPGVMPERKVVLRLARYLSRVAAKTSPFTAFTAWGLGCWADAAVTPSWAPVSIVQADDGFTQTCAWALAGRDDPGSRLPLRLNTSAVVTPEAVVFLGAAAGEPVHELRLTPMVDACLTAARSHPGVSADELCELLAAASGKGPPRGELHRFVTALVGLGLLEQRLPFADQDIAPWSAIRSWPQAPAQLREVAGDLDDTLRRGATCQEARRAAERVRRLLELDEDAPARPRRELVRHDSILTGPPPACDEESWRPVWGDLNALRPWAALAEASLPLRLAVSAWTVQALGGSGSLPYLSFYRLLCAAGVLESAEDSGSDPAEGSGSDSAEGSGNDSASPAIGGAMGDLRVLTLLRSNARNLLYGRSAVTSPVQGGPVGGTGSRVEQWEAMTRTWPSWIAAPASLSCFVQRTPTGAVLNGIATGYGRGRSRAQALADAATSGESVNGHGDGGGEGDGDGGRYRRESRYRGEVLVAEVDGLFGSGLNRRRPAAAFAIDYPYTRSRRPAEQLIPLADLVVTWEAGGPPVLYSRRHDRQVRPVHLGGVGDGFLPPALRTLVRLFGDFTAPYRPTWLLGEDDDPWAHQGVRHTPRAQLGSLTLARAAWWMRARDLPSRGTGESDAHLMLRWAELFAAHAIPERCFIRILSEQSRRPKQSRAGKERKPLYLDLASPLLLGTVERELSRPDARVVIHEALPDPAHGSPKSGDRAFRTTELVVEVNGPELTYG</sequence>
<feature type="compositionally biased region" description="Low complexity" evidence="1">
    <location>
        <begin position="510"/>
        <end position="527"/>
    </location>
</feature>
<dbReference type="Pfam" id="PF04738">
    <property type="entry name" value="Lant_dehydr_N"/>
    <property type="match status" value="2"/>
</dbReference>
<keyword evidence="4" id="KW-1185">Reference proteome</keyword>